<dbReference type="Pfam" id="PF02597">
    <property type="entry name" value="ThiS"/>
    <property type="match status" value="1"/>
</dbReference>
<dbReference type="PANTHER" id="PTHR34472:SF1">
    <property type="entry name" value="SULFUR CARRIER PROTEIN THIS"/>
    <property type="match status" value="1"/>
</dbReference>
<evidence type="ECO:0000313" key="2">
    <source>
        <dbReference type="Proteomes" id="UP000032247"/>
    </source>
</evidence>
<dbReference type="EMBL" id="JXBC01000002">
    <property type="protein sequence ID" value="KIU12112.1"/>
    <property type="molecule type" value="Genomic_DNA"/>
</dbReference>
<organism evidence="1 2">
    <name type="scientific">Bacillus subtilis</name>
    <dbReference type="NCBI Taxonomy" id="1423"/>
    <lineage>
        <taxon>Bacteria</taxon>
        <taxon>Bacillati</taxon>
        <taxon>Bacillota</taxon>
        <taxon>Bacilli</taxon>
        <taxon>Bacillales</taxon>
        <taxon>Bacillaceae</taxon>
        <taxon>Bacillus</taxon>
    </lineage>
</organism>
<dbReference type="SUPFAM" id="SSF54285">
    <property type="entry name" value="MoaD/ThiS"/>
    <property type="match status" value="1"/>
</dbReference>
<dbReference type="Gene3D" id="3.10.20.30">
    <property type="match status" value="1"/>
</dbReference>
<gene>
    <name evidence="1" type="ORF">SC09_Contig19orf00483</name>
</gene>
<dbReference type="NCBIfam" id="TIGR01683">
    <property type="entry name" value="thiS"/>
    <property type="match status" value="1"/>
</dbReference>
<dbReference type="InterPro" id="IPR012675">
    <property type="entry name" value="Beta-grasp_dom_sf"/>
</dbReference>
<dbReference type="InterPro" id="IPR010035">
    <property type="entry name" value="Thi_S"/>
</dbReference>
<dbReference type="PANTHER" id="PTHR34472">
    <property type="entry name" value="SULFUR CARRIER PROTEIN THIS"/>
    <property type="match status" value="1"/>
</dbReference>
<dbReference type="PATRIC" id="fig|1423.173.peg.993"/>
<reference evidence="1 2" key="1">
    <citation type="submission" date="2014-12" db="EMBL/GenBank/DDBJ databases">
        <title>Comparative genome analysis of Bacillus coagulans HM-08, Clostridium butyricum HM-68, Bacillus subtilis HM-66 and Bacillus licheniformis BL-09.</title>
        <authorList>
            <person name="Zhang H."/>
        </authorList>
    </citation>
    <scope>NUCLEOTIDE SEQUENCE [LARGE SCALE GENOMIC DNA]</scope>
    <source>
        <strain evidence="1 2">HM-66</strain>
    </source>
</reference>
<proteinExistence type="predicted"/>
<dbReference type="Proteomes" id="UP000032247">
    <property type="component" value="Unassembled WGS sequence"/>
</dbReference>
<dbReference type="InterPro" id="IPR003749">
    <property type="entry name" value="ThiS/MoaD-like"/>
</dbReference>
<dbReference type="AlphaFoldDB" id="A0A0C3FL43"/>
<evidence type="ECO:0000313" key="1">
    <source>
        <dbReference type="EMBL" id="KIU12112.1"/>
    </source>
</evidence>
<dbReference type="STRING" id="483913.AN935_06065"/>
<accession>A0A0C3FL43</accession>
<name>A0A0C3FL43_BACIU</name>
<dbReference type="InterPro" id="IPR016155">
    <property type="entry name" value="Mopterin_synth/thiamin_S_b"/>
</dbReference>
<dbReference type="CDD" id="cd00565">
    <property type="entry name" value="Ubl_ThiS"/>
    <property type="match status" value="1"/>
</dbReference>
<protein>
    <submittedName>
        <fullName evidence="1">Thiamine biosynthesis protein ThiS</fullName>
    </submittedName>
</protein>
<sequence>MMLQLNGKDVKWEKDTGTIQDLLASYQLENKIVIVERNKEIIGKERYHEVELYDRDVIEIVHFVGGG</sequence>
<comment type="caution">
    <text evidence="1">The sequence shown here is derived from an EMBL/GenBank/DDBJ whole genome shotgun (WGS) entry which is preliminary data.</text>
</comment>